<dbReference type="Pfam" id="PF24046">
    <property type="entry name" value="At4g08330"/>
    <property type="match status" value="1"/>
</dbReference>
<proteinExistence type="predicted"/>
<dbReference type="EMBL" id="JAUJYO010000007">
    <property type="protein sequence ID" value="KAK1311659.1"/>
    <property type="molecule type" value="Genomic_DNA"/>
</dbReference>
<dbReference type="PANTHER" id="PTHR33674">
    <property type="entry name" value="METHIONINE-S-OXIDE REDUCTASE"/>
    <property type="match status" value="1"/>
</dbReference>
<protein>
    <submittedName>
        <fullName evidence="1">Uncharacterized protein</fullName>
    </submittedName>
</protein>
<reference evidence="1" key="2">
    <citation type="submission" date="2023-06" db="EMBL/GenBank/DDBJ databases">
        <authorList>
            <person name="Ma L."/>
            <person name="Liu K.-W."/>
            <person name="Li Z."/>
            <person name="Hsiao Y.-Y."/>
            <person name="Qi Y."/>
            <person name="Fu T."/>
            <person name="Tang G."/>
            <person name="Zhang D."/>
            <person name="Sun W.-H."/>
            <person name="Liu D.-K."/>
            <person name="Li Y."/>
            <person name="Chen G.-Z."/>
            <person name="Liu X.-D."/>
            <person name="Liao X.-Y."/>
            <person name="Jiang Y.-T."/>
            <person name="Yu X."/>
            <person name="Hao Y."/>
            <person name="Huang J."/>
            <person name="Zhao X.-W."/>
            <person name="Ke S."/>
            <person name="Chen Y.-Y."/>
            <person name="Wu W.-L."/>
            <person name="Hsu J.-L."/>
            <person name="Lin Y.-F."/>
            <person name="Huang M.-D."/>
            <person name="Li C.-Y."/>
            <person name="Huang L."/>
            <person name="Wang Z.-W."/>
            <person name="Zhao X."/>
            <person name="Zhong W.-Y."/>
            <person name="Peng D.-H."/>
            <person name="Ahmad S."/>
            <person name="Lan S."/>
            <person name="Zhang J.-S."/>
            <person name="Tsai W.-C."/>
            <person name="Van De Peer Y."/>
            <person name="Liu Z.-J."/>
        </authorList>
    </citation>
    <scope>NUCLEOTIDE SEQUENCE</scope>
    <source>
        <strain evidence="1">CP</strain>
        <tissue evidence="1">Leaves</tissue>
    </source>
</reference>
<comment type="caution">
    <text evidence="1">The sequence shown here is derived from an EMBL/GenBank/DDBJ whole genome shotgun (WGS) entry which is preliminary data.</text>
</comment>
<dbReference type="InterPro" id="IPR045282">
    <property type="entry name" value="At4g08330-like"/>
</dbReference>
<keyword evidence="2" id="KW-1185">Reference proteome</keyword>
<evidence type="ECO:0000313" key="2">
    <source>
        <dbReference type="Proteomes" id="UP001180020"/>
    </source>
</evidence>
<accession>A0AAV9EE28</accession>
<dbReference type="PANTHER" id="PTHR33674:SF8">
    <property type="entry name" value="OS01G0833400 PROTEIN"/>
    <property type="match status" value="1"/>
</dbReference>
<reference evidence="1" key="1">
    <citation type="journal article" date="2023" name="Nat. Commun.">
        <title>Diploid and tetraploid genomes of Acorus and the evolution of monocots.</title>
        <authorList>
            <person name="Ma L."/>
            <person name="Liu K.W."/>
            <person name="Li Z."/>
            <person name="Hsiao Y.Y."/>
            <person name="Qi Y."/>
            <person name="Fu T."/>
            <person name="Tang G.D."/>
            <person name="Zhang D."/>
            <person name="Sun W.H."/>
            <person name="Liu D.K."/>
            <person name="Li Y."/>
            <person name="Chen G.Z."/>
            <person name="Liu X.D."/>
            <person name="Liao X.Y."/>
            <person name="Jiang Y.T."/>
            <person name="Yu X."/>
            <person name="Hao Y."/>
            <person name="Huang J."/>
            <person name="Zhao X.W."/>
            <person name="Ke S."/>
            <person name="Chen Y.Y."/>
            <person name="Wu W.L."/>
            <person name="Hsu J.L."/>
            <person name="Lin Y.F."/>
            <person name="Huang M.D."/>
            <person name="Li C.Y."/>
            <person name="Huang L."/>
            <person name="Wang Z.W."/>
            <person name="Zhao X."/>
            <person name="Zhong W.Y."/>
            <person name="Peng D.H."/>
            <person name="Ahmad S."/>
            <person name="Lan S."/>
            <person name="Zhang J.S."/>
            <person name="Tsai W.C."/>
            <person name="Van de Peer Y."/>
            <person name="Liu Z.J."/>
        </authorList>
    </citation>
    <scope>NUCLEOTIDE SEQUENCE</scope>
    <source>
        <strain evidence="1">CP</strain>
    </source>
</reference>
<sequence>MLAQQMGSRDRSMSLADVNYSCGSCGYALNLSSSNRNTSKIDSKYGKAIKKGIISFFSIDERRFTQIDEFACLPYIIAVGPFRRRTNLLCGKCRSHIGYAYEETASHSVSDNSDTGSSNGSSICRKYDIKIRALQPSSTESGTLLLS</sequence>
<name>A0AAV9EE28_ACOCL</name>
<dbReference type="AlphaFoldDB" id="A0AAV9EE28"/>
<gene>
    <name evidence="1" type="ORF">QJS10_CPA07g01091</name>
</gene>
<organism evidence="1 2">
    <name type="scientific">Acorus calamus</name>
    <name type="common">Sweet flag</name>
    <dbReference type="NCBI Taxonomy" id="4465"/>
    <lineage>
        <taxon>Eukaryota</taxon>
        <taxon>Viridiplantae</taxon>
        <taxon>Streptophyta</taxon>
        <taxon>Embryophyta</taxon>
        <taxon>Tracheophyta</taxon>
        <taxon>Spermatophyta</taxon>
        <taxon>Magnoliopsida</taxon>
        <taxon>Liliopsida</taxon>
        <taxon>Acoraceae</taxon>
        <taxon>Acorus</taxon>
    </lineage>
</organism>
<dbReference type="Proteomes" id="UP001180020">
    <property type="component" value="Unassembled WGS sequence"/>
</dbReference>
<evidence type="ECO:0000313" key="1">
    <source>
        <dbReference type="EMBL" id="KAK1311659.1"/>
    </source>
</evidence>